<keyword evidence="3" id="KW-1185">Reference proteome</keyword>
<dbReference type="EMBL" id="CP042306">
    <property type="protein sequence ID" value="QDZ08324.1"/>
    <property type="molecule type" value="Genomic_DNA"/>
</dbReference>
<sequence length="293" mass="30340">MRVFVTGASGFVGQAVVRELLDNGHQVLGLARSDASATALTEAGADVHRGDLTDIDSLLAGTAAADGVIHLAFIHDFSKFQSNIETDNAAVKAMIASLAGSDKPFIGTSGTLMLAPGRLATERDAAGSHGGGVTRGDTEKVVTGAEGVRGGVVRLSPSVHDAGDHGFIPMLIGMAREKGYAAYVGDGANRWSAVHRADAGRLYRLAIEQAQAGATWHGVGEEGVAMRDIAAVIGEGLGVPVRSIAQEEAPGYFGWMAGFAGSDNPTSNAITRETLGWEPRGIGLLDDIRANYF</sequence>
<accession>A0A5B8LL78</accession>
<reference evidence="2 3" key="1">
    <citation type="submission" date="2019-07" db="EMBL/GenBank/DDBJ databases">
        <title>Full genome sequence of Sphingomonas sp. 4R-6-7(HKS19).</title>
        <authorList>
            <person name="Im W.-T."/>
        </authorList>
    </citation>
    <scope>NUCLEOTIDE SEQUENCE [LARGE SCALE GENOMIC DNA]</scope>
    <source>
        <strain evidence="2 3">HKS19</strain>
    </source>
</reference>
<dbReference type="PANTHER" id="PTHR48079">
    <property type="entry name" value="PROTEIN YEEZ"/>
    <property type="match status" value="1"/>
</dbReference>
<dbReference type="CDD" id="cd05262">
    <property type="entry name" value="SDR_a7"/>
    <property type="match status" value="1"/>
</dbReference>
<evidence type="ECO:0000313" key="2">
    <source>
        <dbReference type="EMBL" id="QDZ08324.1"/>
    </source>
</evidence>
<dbReference type="OrthoDB" id="9787292at2"/>
<dbReference type="GO" id="GO:0004029">
    <property type="term" value="F:aldehyde dehydrogenase (NAD+) activity"/>
    <property type="evidence" value="ECO:0007669"/>
    <property type="project" value="TreeGrafter"/>
</dbReference>
<proteinExistence type="predicted"/>
<dbReference type="GO" id="GO:0005737">
    <property type="term" value="C:cytoplasm"/>
    <property type="evidence" value="ECO:0007669"/>
    <property type="project" value="TreeGrafter"/>
</dbReference>
<dbReference type="KEGG" id="spai:FPZ24_13240"/>
<protein>
    <submittedName>
        <fullName evidence="2">SDR family oxidoreductase</fullName>
    </submittedName>
</protein>
<dbReference type="SUPFAM" id="SSF51735">
    <property type="entry name" value="NAD(P)-binding Rossmann-fold domains"/>
    <property type="match status" value="1"/>
</dbReference>
<evidence type="ECO:0000313" key="3">
    <source>
        <dbReference type="Proteomes" id="UP000315673"/>
    </source>
</evidence>
<dbReference type="InterPro" id="IPR051783">
    <property type="entry name" value="NAD(P)-dependent_oxidoreduct"/>
</dbReference>
<dbReference type="InterPro" id="IPR001509">
    <property type="entry name" value="Epimerase_deHydtase"/>
</dbReference>
<evidence type="ECO:0000259" key="1">
    <source>
        <dbReference type="Pfam" id="PF01370"/>
    </source>
</evidence>
<gene>
    <name evidence="2" type="ORF">FPZ24_13240</name>
</gene>
<dbReference type="RefSeq" id="WP_146572737.1">
    <property type="nucleotide sequence ID" value="NZ_CP042306.1"/>
</dbReference>
<dbReference type="AlphaFoldDB" id="A0A5B8LL78"/>
<dbReference type="Pfam" id="PF01370">
    <property type="entry name" value="Epimerase"/>
    <property type="match status" value="1"/>
</dbReference>
<dbReference type="Proteomes" id="UP000315673">
    <property type="component" value="Chromosome"/>
</dbReference>
<name>A0A5B8LL78_9SPHN</name>
<dbReference type="PANTHER" id="PTHR48079:SF9">
    <property type="entry name" value="PUTATIVE-RELATED"/>
    <property type="match status" value="1"/>
</dbReference>
<dbReference type="InterPro" id="IPR036291">
    <property type="entry name" value="NAD(P)-bd_dom_sf"/>
</dbReference>
<organism evidence="2 3">
    <name type="scientific">Sphingomonas panacisoli</name>
    <dbReference type="NCBI Taxonomy" id="1813879"/>
    <lineage>
        <taxon>Bacteria</taxon>
        <taxon>Pseudomonadati</taxon>
        <taxon>Pseudomonadota</taxon>
        <taxon>Alphaproteobacteria</taxon>
        <taxon>Sphingomonadales</taxon>
        <taxon>Sphingomonadaceae</taxon>
        <taxon>Sphingomonas</taxon>
    </lineage>
</organism>
<dbReference type="Gene3D" id="3.40.50.720">
    <property type="entry name" value="NAD(P)-binding Rossmann-like Domain"/>
    <property type="match status" value="1"/>
</dbReference>
<feature type="domain" description="NAD-dependent epimerase/dehydratase" evidence="1">
    <location>
        <begin position="3"/>
        <end position="77"/>
    </location>
</feature>